<feature type="domain" description="SbsA Ig-like" evidence="2">
    <location>
        <begin position="2"/>
        <end position="95"/>
    </location>
</feature>
<dbReference type="Pfam" id="PF13517">
    <property type="entry name" value="FG-GAP_3"/>
    <property type="match status" value="3"/>
</dbReference>
<dbReference type="Pfam" id="PF13205">
    <property type="entry name" value="Big_5"/>
    <property type="match status" value="1"/>
</dbReference>
<dbReference type="Pfam" id="PF18962">
    <property type="entry name" value="Por_Secre_tail"/>
    <property type="match status" value="1"/>
</dbReference>
<dbReference type="InterPro" id="IPR026444">
    <property type="entry name" value="Secre_tail"/>
</dbReference>
<evidence type="ECO:0000259" key="3">
    <source>
        <dbReference type="Pfam" id="PF18962"/>
    </source>
</evidence>
<dbReference type="Gene3D" id="2.30.30.100">
    <property type="match status" value="1"/>
</dbReference>
<accession>A0ABQ1UBY0</accession>
<sequence>MPTRNAVAAPRTTPVAATFSEPLNNSTATQNALKVFSLQAGGQKAGTTTINGNSLTFKPTTSFKPGEIVSSTIARTVQNTSGQNLAQGQVFQFTTATMPSSGLFAGGSELTQYGGVDIKTGDLDNDGDLDLISASGGVYLNTGNGTFVTSGTSVGGNSVAIGDLDADGDLDYVVGILLTDGLFVGLNNGNGTFTVRQVIGAGGYFVNVLLVDIDADGDLDVLAGGAEGSEVHQALNNGNGNFSRGSGIVVGVRLTVAPAVGDLDNDGDLDVVATASYESKARVVLNNGNGGFSGGSEVAVGTGPSAIALADIDGDGDLDLLTANSRTVSVRVNNGSGVFSGTQEVAAGGSPRNVTTGDVDGDGDLDFVAANVSNNTISVCLNNGTGTFTSSQQIAVGTSPYAIGLGDLDGNGTLDLASVNNNPNSGSVSVRLNTQVLASASGQKLQALSLYPNPAHTSVRLQLPSGYTSQGLQVSIMNALGQVVLAQLLRATGTTTELTLPSLAPGLYTLQLNTSQGNLASRLLVE</sequence>
<evidence type="ECO:0008006" key="6">
    <source>
        <dbReference type="Google" id="ProtNLM"/>
    </source>
</evidence>
<dbReference type="InterPro" id="IPR013517">
    <property type="entry name" value="FG-GAP"/>
</dbReference>
<evidence type="ECO:0000259" key="2">
    <source>
        <dbReference type="Pfam" id="PF13205"/>
    </source>
</evidence>
<dbReference type="PANTHER" id="PTHR46580:SF2">
    <property type="entry name" value="MAM DOMAIN-CONTAINING PROTEIN"/>
    <property type="match status" value="1"/>
</dbReference>
<evidence type="ECO:0000313" key="4">
    <source>
        <dbReference type="EMBL" id="GGF15101.1"/>
    </source>
</evidence>
<dbReference type="PANTHER" id="PTHR46580">
    <property type="entry name" value="SENSOR KINASE-RELATED"/>
    <property type="match status" value="1"/>
</dbReference>
<protein>
    <recommendedName>
        <fullName evidence="6">T9SS C-terminal target domain-containing protein</fullName>
    </recommendedName>
</protein>
<proteinExistence type="predicted"/>
<dbReference type="InterPro" id="IPR028994">
    <property type="entry name" value="Integrin_alpha_N"/>
</dbReference>
<dbReference type="NCBIfam" id="TIGR04183">
    <property type="entry name" value="Por_Secre_tail"/>
    <property type="match status" value="1"/>
</dbReference>
<feature type="domain" description="Secretion system C-terminal sorting" evidence="3">
    <location>
        <begin position="450"/>
        <end position="524"/>
    </location>
</feature>
<dbReference type="Gene3D" id="2.130.10.130">
    <property type="entry name" value="Integrin alpha, N-terminal"/>
    <property type="match status" value="1"/>
</dbReference>
<evidence type="ECO:0000256" key="1">
    <source>
        <dbReference type="ARBA" id="ARBA00022729"/>
    </source>
</evidence>
<dbReference type="Gene3D" id="2.60.40.1220">
    <property type="match status" value="1"/>
</dbReference>
<gene>
    <name evidence="4" type="ORF">GCM10011383_27920</name>
</gene>
<name>A0ABQ1UBY0_9BACT</name>
<dbReference type="InterPro" id="IPR032812">
    <property type="entry name" value="SbsA_Ig"/>
</dbReference>
<organism evidence="4 5">
    <name type="scientific">Hymenobacter cavernae</name>
    <dbReference type="NCBI Taxonomy" id="2044852"/>
    <lineage>
        <taxon>Bacteria</taxon>
        <taxon>Pseudomonadati</taxon>
        <taxon>Bacteroidota</taxon>
        <taxon>Cytophagia</taxon>
        <taxon>Cytophagales</taxon>
        <taxon>Hymenobacteraceae</taxon>
        <taxon>Hymenobacter</taxon>
    </lineage>
</organism>
<dbReference type="SUPFAM" id="SSF69318">
    <property type="entry name" value="Integrin alpha N-terminal domain"/>
    <property type="match status" value="1"/>
</dbReference>
<keyword evidence="5" id="KW-1185">Reference proteome</keyword>
<keyword evidence="1" id="KW-0732">Signal</keyword>
<evidence type="ECO:0000313" key="5">
    <source>
        <dbReference type="Proteomes" id="UP000632273"/>
    </source>
</evidence>
<reference evidence="5" key="1">
    <citation type="journal article" date="2019" name="Int. J. Syst. Evol. Microbiol.">
        <title>The Global Catalogue of Microorganisms (GCM) 10K type strain sequencing project: providing services to taxonomists for standard genome sequencing and annotation.</title>
        <authorList>
            <consortium name="The Broad Institute Genomics Platform"/>
            <consortium name="The Broad Institute Genome Sequencing Center for Infectious Disease"/>
            <person name="Wu L."/>
            <person name="Ma J."/>
        </authorList>
    </citation>
    <scope>NUCLEOTIDE SEQUENCE [LARGE SCALE GENOMIC DNA]</scope>
    <source>
        <strain evidence="5">CGMCC 1.15197</strain>
    </source>
</reference>
<dbReference type="InterPro" id="IPR014755">
    <property type="entry name" value="Cu-Rt/internalin_Ig-like"/>
</dbReference>
<dbReference type="Proteomes" id="UP000632273">
    <property type="component" value="Unassembled WGS sequence"/>
</dbReference>
<dbReference type="EMBL" id="BMHT01000005">
    <property type="protein sequence ID" value="GGF15101.1"/>
    <property type="molecule type" value="Genomic_DNA"/>
</dbReference>
<comment type="caution">
    <text evidence="4">The sequence shown here is derived from an EMBL/GenBank/DDBJ whole genome shotgun (WGS) entry which is preliminary data.</text>
</comment>